<proteinExistence type="predicted"/>
<dbReference type="Proteomes" id="UP000315295">
    <property type="component" value="Unassembled WGS sequence"/>
</dbReference>
<evidence type="ECO:0000313" key="2">
    <source>
        <dbReference type="Proteomes" id="UP000315295"/>
    </source>
</evidence>
<name>A0A540LT55_MALBA</name>
<dbReference type="AlphaFoldDB" id="A0A540LT55"/>
<protein>
    <submittedName>
        <fullName evidence="1">Uncharacterized protein</fullName>
    </submittedName>
</protein>
<organism evidence="1 2">
    <name type="scientific">Malus baccata</name>
    <name type="common">Siberian crab apple</name>
    <name type="synonym">Pyrus baccata</name>
    <dbReference type="NCBI Taxonomy" id="106549"/>
    <lineage>
        <taxon>Eukaryota</taxon>
        <taxon>Viridiplantae</taxon>
        <taxon>Streptophyta</taxon>
        <taxon>Embryophyta</taxon>
        <taxon>Tracheophyta</taxon>
        <taxon>Spermatophyta</taxon>
        <taxon>Magnoliopsida</taxon>
        <taxon>eudicotyledons</taxon>
        <taxon>Gunneridae</taxon>
        <taxon>Pentapetalae</taxon>
        <taxon>rosids</taxon>
        <taxon>fabids</taxon>
        <taxon>Rosales</taxon>
        <taxon>Rosaceae</taxon>
        <taxon>Amygdaloideae</taxon>
        <taxon>Maleae</taxon>
        <taxon>Malus</taxon>
    </lineage>
</organism>
<evidence type="ECO:0000313" key="1">
    <source>
        <dbReference type="EMBL" id="TQD89479.1"/>
    </source>
</evidence>
<dbReference type="EMBL" id="VIEB01000478">
    <property type="protein sequence ID" value="TQD89479.1"/>
    <property type="molecule type" value="Genomic_DNA"/>
</dbReference>
<reference evidence="1 2" key="1">
    <citation type="journal article" date="2019" name="G3 (Bethesda)">
        <title>Sequencing of a Wild Apple (Malus baccata) Genome Unravels the Differences Between Cultivated and Wild Apple Species Regarding Disease Resistance and Cold Tolerance.</title>
        <authorList>
            <person name="Chen X."/>
        </authorList>
    </citation>
    <scope>NUCLEOTIDE SEQUENCE [LARGE SCALE GENOMIC DNA]</scope>
    <source>
        <strain evidence="2">cv. Shandingzi</strain>
        <tissue evidence="1">Leaves</tissue>
    </source>
</reference>
<gene>
    <name evidence="1" type="ORF">C1H46_025014</name>
</gene>
<accession>A0A540LT55</accession>
<keyword evidence="2" id="KW-1185">Reference proteome</keyword>
<comment type="caution">
    <text evidence="1">The sequence shown here is derived from an EMBL/GenBank/DDBJ whole genome shotgun (WGS) entry which is preliminary data.</text>
</comment>
<sequence>MAGRGCGCGYGNQTYQAEMDEMRGRVLQALQRQEHAEARMEIPVCRRRPFDKLESSQKDEEEYV</sequence>